<feature type="transmembrane region" description="Helical" evidence="9">
    <location>
        <begin position="60"/>
        <end position="76"/>
    </location>
</feature>
<dbReference type="EMBL" id="CAJFDH010000002">
    <property type="protein sequence ID" value="CAD5209264.1"/>
    <property type="molecule type" value="Genomic_DNA"/>
</dbReference>
<feature type="transmembrane region" description="Helical" evidence="9">
    <location>
        <begin position="139"/>
        <end position="161"/>
    </location>
</feature>
<keyword evidence="5 9" id="KW-0472">Membrane</keyword>
<sequence length="231" mass="26170">MDYKLPLLAYSSLIAYFYQSTDGFDQKDILSYCMLKSLPIWFLSAVAYYSDPHEKDIARVRLALGLLFGGIGDFFISTSEAGFDLAIITFGIGHIFYIAYFGSRLAKFSAPVAAFCMLYAFVVNHFLVIPYLWHIPLQMILIIAYSFVISAAVIVAGSLFHHGSHDSRFGTEYQALIVGYCLFFVSDTVILLNKLQYNFAHNHEFILFTYYAAQYLIYHNAVGTEKKALVQ</sequence>
<evidence type="ECO:0000256" key="6">
    <source>
        <dbReference type="ARBA" id="ARBA00035673"/>
    </source>
</evidence>
<evidence type="ECO:0000256" key="2">
    <source>
        <dbReference type="ARBA" id="ARBA00007375"/>
    </source>
</evidence>
<protein>
    <recommendedName>
        <fullName evidence="6">lysoplasmalogenase</fullName>
        <ecNumber evidence="6">3.3.2.2</ecNumber>
    </recommendedName>
</protein>
<evidence type="ECO:0000256" key="8">
    <source>
        <dbReference type="ARBA" id="ARBA00049560"/>
    </source>
</evidence>
<evidence type="ECO:0000256" key="4">
    <source>
        <dbReference type="ARBA" id="ARBA00022989"/>
    </source>
</evidence>
<evidence type="ECO:0000256" key="7">
    <source>
        <dbReference type="ARBA" id="ARBA00049458"/>
    </source>
</evidence>
<dbReference type="Pfam" id="PF07947">
    <property type="entry name" value="YhhN"/>
    <property type="match status" value="1"/>
</dbReference>
<dbReference type="GO" id="GO:0047408">
    <property type="term" value="F:alkenylglycerophosphocholine hydrolase activity"/>
    <property type="evidence" value="ECO:0007669"/>
    <property type="project" value="UniProtKB-EC"/>
</dbReference>
<dbReference type="AlphaFoldDB" id="A0A811K074"/>
<dbReference type="PANTHER" id="PTHR31885">
    <property type="entry name" value="GH04784P"/>
    <property type="match status" value="1"/>
</dbReference>
<feature type="transmembrane region" description="Helical" evidence="9">
    <location>
        <begin position="173"/>
        <end position="192"/>
    </location>
</feature>
<comment type="caution">
    <text evidence="10">The sequence shown here is derived from an EMBL/GenBank/DDBJ whole genome shotgun (WGS) entry which is preliminary data.</text>
</comment>
<evidence type="ECO:0000256" key="3">
    <source>
        <dbReference type="ARBA" id="ARBA00022692"/>
    </source>
</evidence>
<dbReference type="InterPro" id="IPR012506">
    <property type="entry name" value="TMEM86B-like"/>
</dbReference>
<dbReference type="Proteomes" id="UP000614601">
    <property type="component" value="Unassembled WGS sequence"/>
</dbReference>
<dbReference type="OrthoDB" id="2133758at2759"/>
<feature type="transmembrane region" description="Helical" evidence="9">
    <location>
        <begin position="112"/>
        <end position="133"/>
    </location>
</feature>
<dbReference type="EMBL" id="CAJFCW020000002">
    <property type="protein sequence ID" value="CAG9088879.1"/>
    <property type="molecule type" value="Genomic_DNA"/>
</dbReference>
<organism evidence="10 11">
    <name type="scientific">Bursaphelenchus okinawaensis</name>
    <dbReference type="NCBI Taxonomy" id="465554"/>
    <lineage>
        <taxon>Eukaryota</taxon>
        <taxon>Metazoa</taxon>
        <taxon>Ecdysozoa</taxon>
        <taxon>Nematoda</taxon>
        <taxon>Chromadorea</taxon>
        <taxon>Rhabditida</taxon>
        <taxon>Tylenchina</taxon>
        <taxon>Tylenchomorpha</taxon>
        <taxon>Aphelenchoidea</taxon>
        <taxon>Aphelenchoididae</taxon>
        <taxon>Bursaphelenchus</taxon>
    </lineage>
</organism>
<feature type="transmembrane region" description="Helical" evidence="9">
    <location>
        <begin position="29"/>
        <end position="48"/>
    </location>
</feature>
<evidence type="ECO:0000313" key="11">
    <source>
        <dbReference type="Proteomes" id="UP000614601"/>
    </source>
</evidence>
<name>A0A811K074_9BILA</name>
<dbReference type="Proteomes" id="UP000783686">
    <property type="component" value="Unassembled WGS sequence"/>
</dbReference>
<keyword evidence="11" id="KW-1185">Reference proteome</keyword>
<evidence type="ECO:0000313" key="10">
    <source>
        <dbReference type="EMBL" id="CAD5209264.1"/>
    </source>
</evidence>
<dbReference type="GO" id="GO:0016020">
    <property type="term" value="C:membrane"/>
    <property type="evidence" value="ECO:0007669"/>
    <property type="project" value="UniProtKB-SubCell"/>
</dbReference>
<keyword evidence="3 9" id="KW-0812">Transmembrane</keyword>
<gene>
    <name evidence="10" type="ORF">BOKJ2_LOCUS2593</name>
</gene>
<comment type="catalytic activity">
    <reaction evidence="8">
        <text>a 1-O-(1Z-alkenyl)-sn-glycero-3-phosphocholine + H2O = a 2,3-saturated aldehyde + sn-glycerol 3-phosphocholine</text>
        <dbReference type="Rhea" id="RHEA:22544"/>
        <dbReference type="ChEBI" id="CHEBI:15377"/>
        <dbReference type="ChEBI" id="CHEBI:16870"/>
        <dbReference type="ChEBI" id="CHEBI:73359"/>
        <dbReference type="ChEBI" id="CHEBI:77287"/>
        <dbReference type="EC" id="3.3.2.2"/>
    </reaction>
</comment>
<comment type="catalytic activity">
    <reaction evidence="7">
        <text>a 1-O-(1Z-alkenyl)-sn-glycero-3-phosphoethanolamine + H2O = a 2,3-saturated aldehyde + sn-glycero-3-phosphoethanolamine</text>
        <dbReference type="Rhea" id="RHEA:16905"/>
        <dbReference type="ChEBI" id="CHEBI:15377"/>
        <dbReference type="ChEBI" id="CHEBI:73359"/>
        <dbReference type="ChEBI" id="CHEBI:77288"/>
        <dbReference type="ChEBI" id="CHEBI:143890"/>
        <dbReference type="EC" id="3.3.2.2"/>
    </reaction>
</comment>
<comment type="similarity">
    <text evidence="2">Belongs to the TMEM86 family.</text>
</comment>
<proteinExistence type="inferred from homology"/>
<evidence type="ECO:0000256" key="1">
    <source>
        <dbReference type="ARBA" id="ARBA00004141"/>
    </source>
</evidence>
<dbReference type="PANTHER" id="PTHR31885:SF6">
    <property type="entry name" value="GH04784P"/>
    <property type="match status" value="1"/>
</dbReference>
<comment type="subcellular location">
    <subcellularLocation>
        <location evidence="1">Membrane</location>
        <topology evidence="1">Multi-pass membrane protein</topology>
    </subcellularLocation>
</comment>
<evidence type="ECO:0000256" key="9">
    <source>
        <dbReference type="SAM" id="Phobius"/>
    </source>
</evidence>
<reference evidence="10" key="1">
    <citation type="submission" date="2020-09" db="EMBL/GenBank/DDBJ databases">
        <authorList>
            <person name="Kikuchi T."/>
        </authorList>
    </citation>
    <scope>NUCLEOTIDE SEQUENCE</scope>
    <source>
        <strain evidence="10">SH1</strain>
    </source>
</reference>
<dbReference type="EC" id="3.3.2.2" evidence="6"/>
<accession>A0A811K074</accession>
<feature type="transmembrane region" description="Helical" evidence="9">
    <location>
        <begin position="82"/>
        <end position="100"/>
    </location>
</feature>
<evidence type="ECO:0000256" key="5">
    <source>
        <dbReference type="ARBA" id="ARBA00023136"/>
    </source>
</evidence>
<keyword evidence="4 9" id="KW-1133">Transmembrane helix</keyword>